<dbReference type="InterPro" id="IPR012909">
    <property type="entry name" value="PHA_DNA-bd_N"/>
</dbReference>
<dbReference type="InterPro" id="IPR007897">
    <property type="entry name" value="PHB_accumulat"/>
</dbReference>
<evidence type="ECO:0000259" key="1">
    <source>
        <dbReference type="Pfam" id="PF05233"/>
    </source>
</evidence>
<accession>A0A8J3F4B5</accession>
<comment type="caution">
    <text evidence="3">The sequence shown here is derived from an EMBL/GenBank/DDBJ whole genome shotgun (WGS) entry which is preliminary data.</text>
</comment>
<organism evidence="3 4">
    <name type="scientific">Oxalicibacterium faecigallinarum</name>
    <dbReference type="NCBI Taxonomy" id="573741"/>
    <lineage>
        <taxon>Bacteria</taxon>
        <taxon>Pseudomonadati</taxon>
        <taxon>Pseudomonadota</taxon>
        <taxon>Betaproteobacteria</taxon>
        <taxon>Burkholderiales</taxon>
        <taxon>Oxalobacteraceae</taxon>
        <taxon>Oxalicibacterium</taxon>
    </lineage>
</organism>
<dbReference type="NCBIfam" id="TIGR01848">
    <property type="entry name" value="PHA_reg_PhaR"/>
    <property type="match status" value="1"/>
</dbReference>
<protein>
    <recommendedName>
        <fullName evidence="5">Polyhydroxyalkanoate synthesis repressor PhaR</fullName>
    </recommendedName>
</protein>
<keyword evidence="4" id="KW-1185">Reference proteome</keyword>
<dbReference type="EMBL" id="BMDI01000001">
    <property type="protein sequence ID" value="GGI16536.1"/>
    <property type="molecule type" value="Genomic_DNA"/>
</dbReference>
<evidence type="ECO:0000313" key="4">
    <source>
        <dbReference type="Proteomes" id="UP000642180"/>
    </source>
</evidence>
<dbReference type="InterPro" id="IPR010134">
    <property type="entry name" value="PHA_reg_PhaR"/>
</dbReference>
<reference evidence="4" key="1">
    <citation type="journal article" date="2019" name="Int. J. Syst. Evol. Microbiol.">
        <title>The Global Catalogue of Microorganisms (GCM) 10K type strain sequencing project: providing services to taxonomists for standard genome sequencing and annotation.</title>
        <authorList>
            <consortium name="The Broad Institute Genomics Platform"/>
            <consortium name="The Broad Institute Genome Sequencing Center for Infectious Disease"/>
            <person name="Wu L."/>
            <person name="Ma J."/>
        </authorList>
    </citation>
    <scope>NUCLEOTIDE SEQUENCE [LARGE SCALE GENOMIC DNA]</scope>
    <source>
        <strain evidence="4">CCM 2767</strain>
    </source>
</reference>
<feature type="domain" description="PHA accumulation regulator DNA-binding N-terminal" evidence="2">
    <location>
        <begin position="11"/>
        <end position="70"/>
    </location>
</feature>
<dbReference type="Proteomes" id="UP000642180">
    <property type="component" value="Unassembled WGS sequence"/>
</dbReference>
<name>A0A8J3F4B5_9BURK</name>
<proteinExistence type="predicted"/>
<dbReference type="Pfam" id="PF05233">
    <property type="entry name" value="PHB_acc"/>
    <property type="match status" value="1"/>
</dbReference>
<evidence type="ECO:0008006" key="5">
    <source>
        <dbReference type="Google" id="ProtNLM"/>
    </source>
</evidence>
<evidence type="ECO:0000313" key="3">
    <source>
        <dbReference type="EMBL" id="GGI16536.1"/>
    </source>
</evidence>
<dbReference type="GO" id="GO:0006355">
    <property type="term" value="P:regulation of DNA-templated transcription"/>
    <property type="evidence" value="ECO:0007669"/>
    <property type="project" value="InterPro"/>
</dbReference>
<evidence type="ECO:0000259" key="2">
    <source>
        <dbReference type="Pfam" id="PF07879"/>
    </source>
</evidence>
<dbReference type="AlphaFoldDB" id="A0A8J3F4B5"/>
<feature type="domain" description="PHB accumulation regulatory" evidence="1">
    <location>
        <begin position="75"/>
        <end position="113"/>
    </location>
</feature>
<dbReference type="Pfam" id="PF07879">
    <property type="entry name" value="PHB_acc_N"/>
    <property type="match status" value="1"/>
</dbReference>
<gene>
    <name evidence="3" type="ORF">GCM10008066_04450</name>
</gene>
<sequence>MPNVTQFSERLIKKYPNRRLYDTQTSAYITLPDVKKLVMDNASFSVVDARTGEDLTRSVLLQIVMEEEEAGKPLLSSAMLSLMIRYYGHAMQDMLASCLETSTQAIALVQDKMATIDEEADDEGLSSIDSLLPMPSVSADI</sequence>